<gene>
    <name evidence="4" type="ORF">PSU4_01770</name>
</gene>
<feature type="compositionally biased region" description="Basic and acidic residues" evidence="1">
    <location>
        <begin position="304"/>
        <end position="315"/>
    </location>
</feature>
<comment type="caution">
    <text evidence="4">The sequence shown here is derived from an EMBL/GenBank/DDBJ whole genome shotgun (WGS) entry which is preliminary data.</text>
</comment>
<dbReference type="AlphaFoldDB" id="A0A511DA13"/>
<protein>
    <submittedName>
        <fullName evidence="4">AMP-dependent ligase</fullName>
    </submittedName>
</protein>
<evidence type="ECO:0000256" key="1">
    <source>
        <dbReference type="SAM" id="MobiDB-lite"/>
    </source>
</evidence>
<feature type="domain" description="AMP-binding enzyme C-terminal" evidence="3">
    <location>
        <begin position="405"/>
        <end position="486"/>
    </location>
</feature>
<organism evidence="4 5">
    <name type="scientific">Pseudonocardia sulfidoxydans NBRC 16205</name>
    <dbReference type="NCBI Taxonomy" id="1223511"/>
    <lineage>
        <taxon>Bacteria</taxon>
        <taxon>Bacillati</taxon>
        <taxon>Actinomycetota</taxon>
        <taxon>Actinomycetes</taxon>
        <taxon>Pseudonocardiales</taxon>
        <taxon>Pseudonocardiaceae</taxon>
        <taxon>Pseudonocardia</taxon>
    </lineage>
</organism>
<evidence type="ECO:0000313" key="5">
    <source>
        <dbReference type="Proteomes" id="UP000321685"/>
    </source>
</evidence>
<dbReference type="InterPro" id="IPR000873">
    <property type="entry name" value="AMP-dep_synth/lig_dom"/>
</dbReference>
<dbReference type="GO" id="GO:0006631">
    <property type="term" value="P:fatty acid metabolic process"/>
    <property type="evidence" value="ECO:0007669"/>
    <property type="project" value="TreeGrafter"/>
</dbReference>
<sequence length="520" mass="54620">MNIHLLLELMAERDGTRAALGPRDGDATYDVLVAGSLRIATAIRRSGARSVAFVGLNGPPVPQLLFGSAAAGVPFVPLNYRLPGEVLAGLLGRLDRPLVIADEGCAPALAPHVDVVHREAVWIAGAIGDNEPTEVAAAPDGPAVVLFTSGTTARPKAVELGHDNLTSYVLGTVDLASASPDDATLVAVPPYHVAGVGATLSNVYSGRRLVYLPDFDPQAWIDAVQRERVSHAMVVPTMLARIVEATGGVPPRVPTLRTLAYGGAPTAMPVLDQALALFPDVGFTNAYGLTETSATIAVLGPDDHRASRAGGRPDKLGSVGRPVPGVDVQIRDDDGAETPAGEIGQLWVRGAQVSARYTDGGSALDADGWFATRDRAFVDDDGYLFLGGRVDDVIIRGGENIHPSEIEEVLVRHPLVRDVSVVGIPDEEWGQRIAAVVVRADAGASAEQSELDADAVRAFVRDRLRGSRTPDLVVFRADLPYGPTGKLARRDVAALVTEPDPPTPRGSAQKQSGTVTEVAR</sequence>
<evidence type="ECO:0000313" key="4">
    <source>
        <dbReference type="EMBL" id="GEL21223.1"/>
    </source>
</evidence>
<accession>A0A511DA13</accession>
<evidence type="ECO:0000259" key="2">
    <source>
        <dbReference type="Pfam" id="PF00501"/>
    </source>
</evidence>
<feature type="region of interest" description="Disordered" evidence="1">
    <location>
        <begin position="304"/>
        <end position="325"/>
    </location>
</feature>
<dbReference type="Pfam" id="PF13193">
    <property type="entry name" value="AMP-binding_C"/>
    <property type="match status" value="1"/>
</dbReference>
<dbReference type="Proteomes" id="UP000321685">
    <property type="component" value="Unassembled WGS sequence"/>
</dbReference>
<dbReference type="Gene3D" id="3.40.50.12780">
    <property type="entry name" value="N-terminal domain of ligase-like"/>
    <property type="match status" value="1"/>
</dbReference>
<dbReference type="CDD" id="cd04433">
    <property type="entry name" value="AFD_class_I"/>
    <property type="match status" value="1"/>
</dbReference>
<dbReference type="Pfam" id="PF00501">
    <property type="entry name" value="AMP-binding"/>
    <property type="match status" value="1"/>
</dbReference>
<feature type="domain" description="AMP-dependent synthetase/ligase" evidence="2">
    <location>
        <begin position="11"/>
        <end position="357"/>
    </location>
</feature>
<dbReference type="InterPro" id="IPR045851">
    <property type="entry name" value="AMP-bd_C_sf"/>
</dbReference>
<evidence type="ECO:0000259" key="3">
    <source>
        <dbReference type="Pfam" id="PF13193"/>
    </source>
</evidence>
<keyword evidence="5" id="KW-1185">Reference proteome</keyword>
<dbReference type="PANTHER" id="PTHR43201">
    <property type="entry name" value="ACYL-COA SYNTHETASE"/>
    <property type="match status" value="1"/>
</dbReference>
<dbReference type="PANTHER" id="PTHR43201:SF32">
    <property type="entry name" value="2-SUCCINYLBENZOATE--COA LIGASE, CHLOROPLASTIC_PEROXISOMAL"/>
    <property type="match status" value="1"/>
</dbReference>
<dbReference type="RefSeq" id="WP_147101673.1">
    <property type="nucleotide sequence ID" value="NZ_BJVJ01000001.1"/>
</dbReference>
<proteinExistence type="predicted"/>
<dbReference type="InterPro" id="IPR025110">
    <property type="entry name" value="AMP-bd_C"/>
</dbReference>
<dbReference type="Gene3D" id="3.30.300.30">
    <property type="match status" value="1"/>
</dbReference>
<name>A0A511DA13_9PSEU</name>
<feature type="compositionally biased region" description="Polar residues" evidence="1">
    <location>
        <begin position="506"/>
        <end position="520"/>
    </location>
</feature>
<feature type="region of interest" description="Disordered" evidence="1">
    <location>
        <begin position="497"/>
        <end position="520"/>
    </location>
</feature>
<dbReference type="SUPFAM" id="SSF56801">
    <property type="entry name" value="Acetyl-CoA synthetase-like"/>
    <property type="match status" value="1"/>
</dbReference>
<keyword evidence="4" id="KW-0436">Ligase</keyword>
<dbReference type="InterPro" id="IPR042099">
    <property type="entry name" value="ANL_N_sf"/>
</dbReference>
<reference evidence="4 5" key="1">
    <citation type="submission" date="2019-07" db="EMBL/GenBank/DDBJ databases">
        <title>Whole genome shotgun sequence of Pseudonocardia sulfidoxydans NBRC 16205.</title>
        <authorList>
            <person name="Hosoyama A."/>
            <person name="Uohara A."/>
            <person name="Ohji S."/>
            <person name="Ichikawa N."/>
        </authorList>
    </citation>
    <scope>NUCLEOTIDE SEQUENCE [LARGE SCALE GENOMIC DNA]</scope>
    <source>
        <strain evidence="4 5">NBRC 16205</strain>
    </source>
</reference>
<dbReference type="GO" id="GO:0031956">
    <property type="term" value="F:medium-chain fatty acid-CoA ligase activity"/>
    <property type="evidence" value="ECO:0007669"/>
    <property type="project" value="TreeGrafter"/>
</dbReference>
<dbReference type="OrthoDB" id="3564926at2"/>
<dbReference type="EMBL" id="BJVJ01000001">
    <property type="protein sequence ID" value="GEL21223.1"/>
    <property type="molecule type" value="Genomic_DNA"/>
</dbReference>